<dbReference type="PANTHER" id="PTHR16469:SF27">
    <property type="entry name" value="UBIQUITIN-ASSOCIATED AND SH3 DOMAIN-CONTAINING BA-RELATED"/>
    <property type="match status" value="1"/>
</dbReference>
<evidence type="ECO:0008006" key="4">
    <source>
        <dbReference type="Google" id="ProtNLM"/>
    </source>
</evidence>
<feature type="compositionally biased region" description="Polar residues" evidence="1">
    <location>
        <begin position="370"/>
        <end position="380"/>
    </location>
</feature>
<dbReference type="AlphaFoldDB" id="A0A1L9UPD7"/>
<sequence>MGKYPEAIIIARHGARLDVADKNWHLTSSTPYDPPLTYGGWLQSRSLGARIIDLVQSLDDSPDSTTAGENSVNSPSDRLQKPKPKRRIIIHTSPFTRCLQTAIAVSSGICQNSGEPEFIQPSKVPGLVQSTSDSSLTPGPATSTSSDPRCLLRVDAFLGEWLCPRYFDDIIPPPNSDRMITAAKLELLRRETSSVPEADTVPRPSAGFFPGGWGSASTPVSPANDVTARIKTEAPPSTRQTQAQRSRAGSCDTFSAAETTRGRRMLSKINTNLPSIPDAAYVPPTPSYAISPSDPIPAGYVTHARDACAKIDFQWDSMHGEQNWGDGGEYGEEWSAMHTRFHTGLDRMITWYRNQELSTSSGRPRRHSQLLDNSGEASSRNEADDDTETILVLITHGAGCNALITALSGEPSQANVGTASLTLAVRNDHMPEMAPDDAIGGPVRTKGSNEPSSMENYAMKMVAATEHLRIASGTSRVSSPGQVTSPSISSYRHRSANRPSMSQGMFIIGPSSTSGPSTASWNAERPSTAVTPRSAGLWGSNATGSPEDDIVPNFGNWPAPAPPVSGESSVPAKVEEPTSAKVPQRTLSQRGLWGSAPLSKDREAGHKRRWTVTERRP</sequence>
<name>A0A1L9UPD7_ASPBC</name>
<gene>
    <name evidence="2" type="ORF">ASPBRDRAFT_53618</name>
</gene>
<dbReference type="InterPro" id="IPR029033">
    <property type="entry name" value="His_PPase_superfam"/>
</dbReference>
<feature type="region of interest" description="Disordered" evidence="1">
    <location>
        <begin position="432"/>
        <end position="452"/>
    </location>
</feature>
<dbReference type="OMA" id="WDSMRAP"/>
<feature type="region of interest" description="Disordered" evidence="1">
    <location>
        <begin position="473"/>
        <end position="498"/>
    </location>
</feature>
<feature type="region of interest" description="Disordered" evidence="1">
    <location>
        <begin position="58"/>
        <end position="85"/>
    </location>
</feature>
<dbReference type="GeneID" id="93579588"/>
<feature type="compositionally biased region" description="Polar residues" evidence="1">
    <location>
        <begin position="235"/>
        <end position="252"/>
    </location>
</feature>
<feature type="compositionally biased region" description="Polar residues" evidence="1">
    <location>
        <begin position="128"/>
        <end position="147"/>
    </location>
</feature>
<evidence type="ECO:0000313" key="3">
    <source>
        <dbReference type="Proteomes" id="UP000184499"/>
    </source>
</evidence>
<keyword evidence="3" id="KW-1185">Reference proteome</keyword>
<dbReference type="Gene3D" id="3.40.50.1240">
    <property type="entry name" value="Phosphoglycerate mutase-like"/>
    <property type="match status" value="2"/>
</dbReference>
<dbReference type="EMBL" id="KV878682">
    <property type="protein sequence ID" value="OJJ73416.1"/>
    <property type="molecule type" value="Genomic_DNA"/>
</dbReference>
<feature type="region of interest" description="Disordered" evidence="1">
    <location>
        <begin position="357"/>
        <end position="384"/>
    </location>
</feature>
<feature type="region of interest" description="Disordered" evidence="1">
    <location>
        <begin position="232"/>
        <end position="252"/>
    </location>
</feature>
<evidence type="ECO:0000256" key="1">
    <source>
        <dbReference type="SAM" id="MobiDB-lite"/>
    </source>
</evidence>
<dbReference type="RefSeq" id="XP_067480664.1">
    <property type="nucleotide sequence ID" value="XM_067627100.1"/>
</dbReference>
<proteinExistence type="predicted"/>
<dbReference type="STRING" id="767769.A0A1L9UPD7"/>
<organism evidence="2 3">
    <name type="scientific">Aspergillus brasiliensis (strain CBS 101740 / IMI 381727 / IBT 21946)</name>
    <dbReference type="NCBI Taxonomy" id="767769"/>
    <lineage>
        <taxon>Eukaryota</taxon>
        <taxon>Fungi</taxon>
        <taxon>Dikarya</taxon>
        <taxon>Ascomycota</taxon>
        <taxon>Pezizomycotina</taxon>
        <taxon>Eurotiomycetes</taxon>
        <taxon>Eurotiomycetidae</taxon>
        <taxon>Eurotiales</taxon>
        <taxon>Aspergillaceae</taxon>
        <taxon>Aspergillus</taxon>
        <taxon>Aspergillus subgen. Circumdati</taxon>
    </lineage>
</organism>
<feature type="compositionally biased region" description="Polar residues" evidence="1">
    <location>
        <begin position="473"/>
        <end position="490"/>
    </location>
</feature>
<reference evidence="3" key="1">
    <citation type="journal article" date="2017" name="Genome Biol.">
        <title>Comparative genomics reveals high biological diversity and specific adaptations in the industrially and medically important fungal genus Aspergillus.</title>
        <authorList>
            <person name="de Vries R.P."/>
            <person name="Riley R."/>
            <person name="Wiebenga A."/>
            <person name="Aguilar-Osorio G."/>
            <person name="Amillis S."/>
            <person name="Uchima C.A."/>
            <person name="Anderluh G."/>
            <person name="Asadollahi M."/>
            <person name="Askin M."/>
            <person name="Barry K."/>
            <person name="Battaglia E."/>
            <person name="Bayram O."/>
            <person name="Benocci T."/>
            <person name="Braus-Stromeyer S.A."/>
            <person name="Caldana C."/>
            <person name="Canovas D."/>
            <person name="Cerqueira G.C."/>
            <person name="Chen F."/>
            <person name="Chen W."/>
            <person name="Choi C."/>
            <person name="Clum A."/>
            <person name="Dos Santos R.A."/>
            <person name="Damasio A.R."/>
            <person name="Diallinas G."/>
            <person name="Emri T."/>
            <person name="Fekete E."/>
            <person name="Flipphi M."/>
            <person name="Freyberg S."/>
            <person name="Gallo A."/>
            <person name="Gournas C."/>
            <person name="Habgood R."/>
            <person name="Hainaut M."/>
            <person name="Harispe M.L."/>
            <person name="Henrissat B."/>
            <person name="Hilden K.S."/>
            <person name="Hope R."/>
            <person name="Hossain A."/>
            <person name="Karabika E."/>
            <person name="Karaffa L."/>
            <person name="Karanyi Z."/>
            <person name="Krasevec N."/>
            <person name="Kuo A."/>
            <person name="Kusch H."/>
            <person name="LaButti K."/>
            <person name="Lagendijk E.L."/>
            <person name="Lapidus A."/>
            <person name="Levasseur A."/>
            <person name="Lindquist E."/>
            <person name="Lipzen A."/>
            <person name="Logrieco A.F."/>
            <person name="MacCabe A."/>
            <person name="Maekelae M.R."/>
            <person name="Malavazi I."/>
            <person name="Melin P."/>
            <person name="Meyer V."/>
            <person name="Mielnichuk N."/>
            <person name="Miskei M."/>
            <person name="Molnar A.P."/>
            <person name="Mule G."/>
            <person name="Ngan C.Y."/>
            <person name="Orejas M."/>
            <person name="Orosz E."/>
            <person name="Ouedraogo J.P."/>
            <person name="Overkamp K.M."/>
            <person name="Park H.-S."/>
            <person name="Perrone G."/>
            <person name="Piumi F."/>
            <person name="Punt P.J."/>
            <person name="Ram A.F."/>
            <person name="Ramon A."/>
            <person name="Rauscher S."/>
            <person name="Record E."/>
            <person name="Riano-Pachon D.M."/>
            <person name="Robert V."/>
            <person name="Roehrig J."/>
            <person name="Ruller R."/>
            <person name="Salamov A."/>
            <person name="Salih N.S."/>
            <person name="Samson R.A."/>
            <person name="Sandor E."/>
            <person name="Sanguinetti M."/>
            <person name="Schuetze T."/>
            <person name="Sepcic K."/>
            <person name="Shelest E."/>
            <person name="Sherlock G."/>
            <person name="Sophianopoulou V."/>
            <person name="Squina F.M."/>
            <person name="Sun H."/>
            <person name="Susca A."/>
            <person name="Todd R.B."/>
            <person name="Tsang A."/>
            <person name="Unkles S.E."/>
            <person name="van de Wiele N."/>
            <person name="van Rossen-Uffink D."/>
            <person name="Oliveira J.V."/>
            <person name="Vesth T.C."/>
            <person name="Visser J."/>
            <person name="Yu J.-H."/>
            <person name="Zhou M."/>
            <person name="Andersen M.R."/>
            <person name="Archer D.B."/>
            <person name="Baker S.E."/>
            <person name="Benoit I."/>
            <person name="Brakhage A.A."/>
            <person name="Braus G.H."/>
            <person name="Fischer R."/>
            <person name="Frisvad J.C."/>
            <person name="Goldman G.H."/>
            <person name="Houbraken J."/>
            <person name="Oakley B."/>
            <person name="Pocsi I."/>
            <person name="Scazzocchio C."/>
            <person name="Seiboth B."/>
            <person name="vanKuyk P.A."/>
            <person name="Wortman J."/>
            <person name="Dyer P.S."/>
            <person name="Grigoriev I.V."/>
        </authorList>
    </citation>
    <scope>NUCLEOTIDE SEQUENCE [LARGE SCALE GENOMIC DNA]</scope>
    <source>
        <strain evidence="3">CBS 101740 / IMI 381727 / IBT 21946</strain>
    </source>
</reference>
<dbReference type="VEuPathDB" id="FungiDB:ASPBRDRAFT_53618"/>
<accession>A0A1L9UPD7</accession>
<feature type="compositionally biased region" description="Polar residues" evidence="1">
    <location>
        <begin position="63"/>
        <end position="77"/>
    </location>
</feature>
<dbReference type="OrthoDB" id="3898179at2759"/>
<protein>
    <recommendedName>
        <fullName evidence="4">Phosphoglycerate mutase family protein</fullName>
    </recommendedName>
</protein>
<feature type="region of interest" description="Disordered" evidence="1">
    <location>
        <begin position="120"/>
        <end position="147"/>
    </location>
</feature>
<feature type="region of interest" description="Disordered" evidence="1">
    <location>
        <begin position="511"/>
        <end position="617"/>
    </location>
</feature>
<dbReference type="PANTHER" id="PTHR16469">
    <property type="entry name" value="UBIQUITIN-ASSOCIATED AND SH3 DOMAIN-CONTAINING BA-RELATED"/>
    <property type="match status" value="1"/>
</dbReference>
<dbReference type="SUPFAM" id="SSF53254">
    <property type="entry name" value="Phosphoglycerate mutase-like"/>
    <property type="match status" value="1"/>
</dbReference>
<dbReference type="InterPro" id="IPR051710">
    <property type="entry name" value="Phosphatase_SH3-domain"/>
</dbReference>
<evidence type="ECO:0000313" key="2">
    <source>
        <dbReference type="EMBL" id="OJJ73416.1"/>
    </source>
</evidence>
<dbReference type="Proteomes" id="UP000184499">
    <property type="component" value="Unassembled WGS sequence"/>
</dbReference>